<dbReference type="EMBL" id="CAXAMN010005669">
    <property type="protein sequence ID" value="CAK9014910.1"/>
    <property type="molecule type" value="Genomic_DNA"/>
</dbReference>
<dbReference type="SUPFAM" id="SSF52540">
    <property type="entry name" value="P-loop containing nucleoside triphosphate hydrolases"/>
    <property type="match status" value="1"/>
</dbReference>
<dbReference type="SMART" id="SM00173">
    <property type="entry name" value="RAS"/>
    <property type="match status" value="1"/>
</dbReference>
<dbReference type="NCBIfam" id="TIGR00231">
    <property type="entry name" value="small_GTP"/>
    <property type="match status" value="1"/>
</dbReference>
<feature type="region of interest" description="Disordered" evidence="2">
    <location>
        <begin position="182"/>
        <end position="214"/>
    </location>
</feature>
<dbReference type="SMART" id="SM00174">
    <property type="entry name" value="RHO"/>
    <property type="match status" value="1"/>
</dbReference>
<dbReference type="InterPro" id="IPR027417">
    <property type="entry name" value="P-loop_NTPase"/>
</dbReference>
<dbReference type="Proteomes" id="UP001642484">
    <property type="component" value="Unassembled WGS sequence"/>
</dbReference>
<dbReference type="PRINTS" id="PR00449">
    <property type="entry name" value="RASTRNSFRMNG"/>
</dbReference>
<reference evidence="3 5" key="1">
    <citation type="submission" date="2024-02" db="EMBL/GenBank/DDBJ databases">
        <authorList>
            <person name="Chen Y."/>
            <person name="Shah S."/>
            <person name="Dougan E. K."/>
            <person name="Thang M."/>
            <person name="Chan C."/>
        </authorList>
    </citation>
    <scope>NUCLEOTIDE SEQUENCE [LARGE SCALE GENOMIC DNA]</scope>
</reference>
<feature type="region of interest" description="Disordered" evidence="2">
    <location>
        <begin position="226"/>
        <end position="258"/>
    </location>
</feature>
<comment type="caution">
    <text evidence="3">The sequence shown here is derived from an EMBL/GenBank/DDBJ whole genome shotgun (WGS) entry which is preliminary data.</text>
</comment>
<evidence type="ECO:0000256" key="1">
    <source>
        <dbReference type="ARBA" id="ARBA00022741"/>
    </source>
</evidence>
<evidence type="ECO:0000313" key="5">
    <source>
        <dbReference type="Proteomes" id="UP001642484"/>
    </source>
</evidence>
<dbReference type="Gene3D" id="3.40.50.300">
    <property type="entry name" value="P-loop containing nucleotide triphosphate hydrolases"/>
    <property type="match status" value="1"/>
</dbReference>
<feature type="compositionally biased region" description="Polar residues" evidence="2">
    <location>
        <begin position="182"/>
        <end position="192"/>
    </location>
</feature>
<proteinExistence type="predicted"/>
<dbReference type="Pfam" id="PF00071">
    <property type="entry name" value="Ras"/>
    <property type="match status" value="1"/>
</dbReference>
<dbReference type="InterPro" id="IPR005225">
    <property type="entry name" value="Small_GTP-bd"/>
</dbReference>
<dbReference type="SMART" id="SM00175">
    <property type="entry name" value="RAB"/>
    <property type="match status" value="1"/>
</dbReference>
<evidence type="ECO:0000256" key="2">
    <source>
        <dbReference type="SAM" id="MobiDB-lite"/>
    </source>
</evidence>
<organism evidence="3 5">
    <name type="scientific">Durusdinium trenchii</name>
    <dbReference type="NCBI Taxonomy" id="1381693"/>
    <lineage>
        <taxon>Eukaryota</taxon>
        <taxon>Sar</taxon>
        <taxon>Alveolata</taxon>
        <taxon>Dinophyceae</taxon>
        <taxon>Suessiales</taxon>
        <taxon>Symbiodiniaceae</taxon>
        <taxon>Durusdinium</taxon>
    </lineage>
</organism>
<gene>
    <name evidence="3" type="ORF">CCMP2556_LOCUS11896</name>
    <name evidence="4" type="ORF">CCMP2556_LOCUS12060</name>
</gene>
<name>A0ABP0JKD4_9DINO</name>
<accession>A0ABP0JKD4</accession>
<dbReference type="CDD" id="cd00154">
    <property type="entry name" value="Rab"/>
    <property type="match status" value="1"/>
</dbReference>
<evidence type="ECO:0000313" key="3">
    <source>
        <dbReference type="EMBL" id="CAK9014910.1"/>
    </source>
</evidence>
<sequence>MSKRINAKVIVAGPAATGKTCLIERFVNNVFAADDATHGPTLGCDCLQKAVFVENTEVHLFLYDTAGQERFADMAASYYRVGEVCLLCFDMSDVSTFDRTQFWKKKVSDHNPKCLFILVGTKEDLLSEEQKSSLDPISRWAEEEGIPYFPTSALKGGEHIRFLFHVVAEKCIRLHLSTQPWRRTPLGTSGPRNKTPDDPPGLDSPCGLDSLYPQPHRWETSRLVKGNTSRLKREKQLSDSAGLKLQSSIGQPKAGCCP</sequence>
<dbReference type="PROSITE" id="PS51421">
    <property type="entry name" value="RAS"/>
    <property type="match status" value="1"/>
</dbReference>
<protein>
    <submittedName>
        <fullName evidence="3">Uncharacterized protein</fullName>
    </submittedName>
</protein>
<dbReference type="PANTHER" id="PTHR47978">
    <property type="match status" value="1"/>
</dbReference>
<keyword evidence="5" id="KW-1185">Reference proteome</keyword>
<dbReference type="PROSITE" id="PS51419">
    <property type="entry name" value="RAB"/>
    <property type="match status" value="1"/>
</dbReference>
<dbReference type="EMBL" id="CAXAMN010005780">
    <property type="protein sequence ID" value="CAK9015329.1"/>
    <property type="molecule type" value="Genomic_DNA"/>
</dbReference>
<keyword evidence="1" id="KW-0547">Nucleotide-binding</keyword>
<dbReference type="InterPro" id="IPR001806">
    <property type="entry name" value="Small_GTPase"/>
</dbReference>
<evidence type="ECO:0000313" key="4">
    <source>
        <dbReference type="EMBL" id="CAK9015329.1"/>
    </source>
</evidence>